<accession>A0A1I2D0I0</accession>
<proteinExistence type="predicted"/>
<sequence>MIKKILLSLVLLLLLVVIILAAGLFFVKNKLNKTANPITVYENFPLEEGKHTIMCLFAHPDDEISIAGTLCQLSQNPQNQIIGIYLTRGEAGGTGGLVPQEQLGEERTKELENLAKVVGYKHLEILGFPDGKLNQAEVDTVKMRILEAIYRYRPDIMISFDDRVGLYGHPDHLLAGKWAKQICEENMKNDSFPIQKLYCPTLSQGMIEIALSIAETFKRNYPQDPEKGLPPASFAVNISSVGECKLQAIQAHRTQKRTFTDVFPLYDQVPPFWYFRLFDKEYFTLQVEK</sequence>
<dbReference type="EMBL" id="FONY01000006">
    <property type="protein sequence ID" value="SFE74036.1"/>
    <property type="molecule type" value="Genomic_DNA"/>
</dbReference>
<evidence type="ECO:0000313" key="1">
    <source>
        <dbReference type="EMBL" id="SFE74036.1"/>
    </source>
</evidence>
<dbReference type="SUPFAM" id="SSF102588">
    <property type="entry name" value="LmbE-like"/>
    <property type="match status" value="1"/>
</dbReference>
<dbReference type="Gene3D" id="3.40.50.10320">
    <property type="entry name" value="LmbE-like"/>
    <property type="match status" value="1"/>
</dbReference>
<protein>
    <submittedName>
        <fullName evidence="1">N-acetylglucosaminyl deacetylase, LmbE family</fullName>
    </submittedName>
</protein>
<gene>
    <name evidence="1" type="ORF">SAMN04488541_10067</name>
</gene>
<dbReference type="PANTHER" id="PTHR12993:SF11">
    <property type="entry name" value="N-ACETYLGLUCOSAMINYL-PHOSPHATIDYLINOSITOL DE-N-ACETYLASE"/>
    <property type="match status" value="1"/>
</dbReference>
<dbReference type="GO" id="GO:0016811">
    <property type="term" value="F:hydrolase activity, acting on carbon-nitrogen (but not peptide) bonds, in linear amides"/>
    <property type="evidence" value="ECO:0007669"/>
    <property type="project" value="TreeGrafter"/>
</dbReference>
<name>A0A1I2D0I0_9BACT</name>
<keyword evidence="2" id="KW-1185">Reference proteome</keyword>
<dbReference type="RefSeq" id="WP_091540809.1">
    <property type="nucleotide sequence ID" value="NZ_FONY01000006.1"/>
</dbReference>
<dbReference type="OrthoDB" id="9790023at2"/>
<dbReference type="Proteomes" id="UP000199513">
    <property type="component" value="Unassembled WGS sequence"/>
</dbReference>
<dbReference type="PANTHER" id="PTHR12993">
    <property type="entry name" value="N-ACETYLGLUCOSAMINYL-PHOSPHATIDYLINOSITOL DE-N-ACETYLASE-RELATED"/>
    <property type="match status" value="1"/>
</dbReference>
<dbReference type="STRING" id="1003.SAMN04488541_10067"/>
<dbReference type="Pfam" id="PF02585">
    <property type="entry name" value="PIG-L"/>
    <property type="match status" value="1"/>
</dbReference>
<dbReference type="InterPro" id="IPR003737">
    <property type="entry name" value="GlcNAc_PI_deacetylase-related"/>
</dbReference>
<reference evidence="1 2" key="1">
    <citation type="submission" date="2016-10" db="EMBL/GenBank/DDBJ databases">
        <authorList>
            <person name="de Groot N.N."/>
        </authorList>
    </citation>
    <scope>NUCLEOTIDE SEQUENCE [LARGE SCALE GENOMIC DNA]</scope>
    <source>
        <strain>GEY</strain>
        <strain evidence="2">DSM 9560</strain>
    </source>
</reference>
<evidence type="ECO:0000313" key="2">
    <source>
        <dbReference type="Proteomes" id="UP000199513"/>
    </source>
</evidence>
<dbReference type="InterPro" id="IPR024078">
    <property type="entry name" value="LmbE-like_dom_sf"/>
</dbReference>
<dbReference type="AlphaFoldDB" id="A0A1I2D0I0"/>
<organism evidence="1 2">
    <name type="scientific">Thermoflexibacter ruber</name>
    <dbReference type="NCBI Taxonomy" id="1003"/>
    <lineage>
        <taxon>Bacteria</taxon>
        <taxon>Pseudomonadati</taxon>
        <taxon>Bacteroidota</taxon>
        <taxon>Cytophagia</taxon>
        <taxon>Cytophagales</taxon>
        <taxon>Thermoflexibacteraceae</taxon>
        <taxon>Thermoflexibacter</taxon>
    </lineage>
</organism>